<feature type="compositionally biased region" description="Acidic residues" evidence="1">
    <location>
        <begin position="36"/>
        <end position="52"/>
    </location>
</feature>
<protein>
    <submittedName>
        <fullName evidence="2">Uncharacterized protein</fullName>
    </submittedName>
</protein>
<feature type="compositionally biased region" description="Low complexity" evidence="1">
    <location>
        <begin position="115"/>
        <end position="127"/>
    </location>
</feature>
<dbReference type="PANTHER" id="PTHR42085">
    <property type="entry name" value="F-BOX DOMAIN-CONTAINING PROTEIN"/>
    <property type="match status" value="1"/>
</dbReference>
<name>A0A0G2DX05_9PEZI</name>
<reference evidence="2 3" key="2">
    <citation type="submission" date="2015-05" db="EMBL/GenBank/DDBJ databases">
        <title>Distinctive expansion of gene families associated with plant cell wall degradation and secondary metabolism in the genomes of grapevine trunk pathogens.</title>
        <authorList>
            <person name="Lawrence D.P."/>
            <person name="Travadon R."/>
            <person name="Rolshausen P.E."/>
            <person name="Baumgartner K."/>
        </authorList>
    </citation>
    <scope>NUCLEOTIDE SEQUENCE [LARGE SCALE GENOMIC DNA]</scope>
    <source>
        <strain evidence="2">DS831</strain>
    </source>
</reference>
<dbReference type="InterPro" id="IPR038883">
    <property type="entry name" value="AN11006-like"/>
</dbReference>
<evidence type="ECO:0000256" key="1">
    <source>
        <dbReference type="SAM" id="MobiDB-lite"/>
    </source>
</evidence>
<feature type="region of interest" description="Disordered" evidence="1">
    <location>
        <begin position="1"/>
        <end position="69"/>
    </location>
</feature>
<feature type="compositionally biased region" description="Basic residues" evidence="1">
    <location>
        <begin position="1"/>
        <end position="12"/>
    </location>
</feature>
<feature type="region of interest" description="Disordered" evidence="1">
    <location>
        <begin position="108"/>
        <end position="127"/>
    </location>
</feature>
<proteinExistence type="predicted"/>
<organism evidence="2 3">
    <name type="scientific">Diplodia seriata</name>
    <dbReference type="NCBI Taxonomy" id="420778"/>
    <lineage>
        <taxon>Eukaryota</taxon>
        <taxon>Fungi</taxon>
        <taxon>Dikarya</taxon>
        <taxon>Ascomycota</taxon>
        <taxon>Pezizomycotina</taxon>
        <taxon>Dothideomycetes</taxon>
        <taxon>Dothideomycetes incertae sedis</taxon>
        <taxon>Botryosphaeriales</taxon>
        <taxon>Botryosphaeriaceae</taxon>
        <taxon>Diplodia</taxon>
    </lineage>
</organism>
<gene>
    <name evidence="2" type="ORF">UCDDS831_g08085</name>
</gene>
<dbReference type="EMBL" id="LAQI01000218">
    <property type="protein sequence ID" value="KKY14686.1"/>
    <property type="molecule type" value="Genomic_DNA"/>
</dbReference>
<comment type="caution">
    <text evidence="2">The sequence shown here is derived from an EMBL/GenBank/DDBJ whole genome shotgun (WGS) entry which is preliminary data.</text>
</comment>
<dbReference type="Proteomes" id="UP000034182">
    <property type="component" value="Unassembled WGS sequence"/>
</dbReference>
<evidence type="ECO:0000313" key="2">
    <source>
        <dbReference type="EMBL" id="KKY14686.1"/>
    </source>
</evidence>
<reference evidence="2 3" key="1">
    <citation type="submission" date="2015-03" db="EMBL/GenBank/DDBJ databases">
        <authorList>
            <person name="Morales-Cruz A."/>
            <person name="Amrine K.C."/>
            <person name="Cantu D."/>
        </authorList>
    </citation>
    <scope>NUCLEOTIDE SEQUENCE [LARGE SCALE GENOMIC DNA]</scope>
    <source>
        <strain evidence="2">DS831</strain>
    </source>
</reference>
<dbReference type="AlphaFoldDB" id="A0A0G2DX05"/>
<sequence>MARRKGISRVQKRKESPVQGREYSKRPRRAPVSYADPEDSDDSAFYETDTDGEGVVTRKVQPPKQDRPLPKRKIFPFLSLPRELRDIIYDYVLGCPTILTTTIEDVDKTGSADFSDPSSPSGTTVTTTASNIIRLRECRDGFRRGATRMSHRKSCLLRADGVTRLGYGAGEAGMLRRLRASEPAPLATGLLGVCRQLRTEAAPVLYGGRTRFEFIDSAALLLFVGRLSRETRGLLRDVKLMQWQHRRSLCQANDKAVFELLAEGVTGLRAFRFDKGSYSSRKAWWEAKRICRLGWRWLEAMAREKEDGFDGVLKVLLAGIENWGDDWKVGEENWTLFEKEFRSLMEIE</sequence>
<accession>A0A0G2DX05</accession>
<evidence type="ECO:0000313" key="3">
    <source>
        <dbReference type="Proteomes" id="UP000034182"/>
    </source>
</evidence>
<dbReference type="PANTHER" id="PTHR42085:SF8">
    <property type="entry name" value="F-BOX DOMAIN-CONTAINING PROTEIN"/>
    <property type="match status" value="1"/>
</dbReference>